<evidence type="ECO:0000313" key="8">
    <source>
        <dbReference type="Proteomes" id="UP000676169"/>
    </source>
</evidence>
<dbReference type="Gene3D" id="3.30.70.2740">
    <property type="match status" value="1"/>
</dbReference>
<evidence type="ECO:0000256" key="3">
    <source>
        <dbReference type="ARBA" id="ARBA00022827"/>
    </source>
</evidence>
<dbReference type="InterPro" id="IPR036318">
    <property type="entry name" value="FAD-bd_PCMH-like_sf"/>
</dbReference>
<reference evidence="7" key="1">
    <citation type="submission" date="2021-04" db="EMBL/GenBank/DDBJ databases">
        <title>Luteolibacter sp. 32A isolated from the skin of an Anderson's salamander (Ambystoma andersonii).</title>
        <authorList>
            <person name="Spergser J."/>
            <person name="Busse H.-J."/>
        </authorList>
    </citation>
    <scope>NUCLEOTIDE SEQUENCE</scope>
    <source>
        <strain evidence="7">32A</strain>
    </source>
</reference>
<dbReference type="InterPro" id="IPR051914">
    <property type="entry name" value="FAD-linked_OxidoTrans_Type4"/>
</dbReference>
<accession>A0A975G7Q2</accession>
<dbReference type="AlphaFoldDB" id="A0A975G7Q2"/>
<dbReference type="KEGG" id="lamb:KBB96_16715"/>
<evidence type="ECO:0000256" key="4">
    <source>
        <dbReference type="ARBA" id="ARBA00023002"/>
    </source>
</evidence>
<name>A0A975G7Q2_9BACT</name>
<evidence type="ECO:0000259" key="6">
    <source>
        <dbReference type="PROSITE" id="PS51387"/>
    </source>
</evidence>
<dbReference type="PROSITE" id="PS51387">
    <property type="entry name" value="FAD_PCMH"/>
    <property type="match status" value="1"/>
</dbReference>
<keyword evidence="2" id="KW-0285">Flavoprotein</keyword>
<dbReference type="Proteomes" id="UP000676169">
    <property type="component" value="Chromosome"/>
</dbReference>
<dbReference type="PANTHER" id="PTHR42934">
    <property type="entry name" value="GLYCOLATE OXIDASE SUBUNIT GLCD"/>
    <property type="match status" value="1"/>
</dbReference>
<dbReference type="InterPro" id="IPR016164">
    <property type="entry name" value="FAD-linked_Oxase-like_C"/>
</dbReference>
<evidence type="ECO:0000256" key="5">
    <source>
        <dbReference type="SAM" id="MobiDB-lite"/>
    </source>
</evidence>
<gene>
    <name evidence="7" type="ORF">KBB96_16715</name>
</gene>
<feature type="region of interest" description="Disordered" evidence="5">
    <location>
        <begin position="1"/>
        <end position="37"/>
    </location>
</feature>
<dbReference type="EMBL" id="CP073100">
    <property type="protein sequence ID" value="QUE50493.1"/>
    <property type="molecule type" value="Genomic_DNA"/>
</dbReference>
<feature type="domain" description="FAD-binding PCMH-type" evidence="6">
    <location>
        <begin position="129"/>
        <end position="308"/>
    </location>
</feature>
<proteinExistence type="predicted"/>
<dbReference type="InterPro" id="IPR004113">
    <property type="entry name" value="FAD-bd_oxidored_4_C"/>
</dbReference>
<dbReference type="InterPro" id="IPR016171">
    <property type="entry name" value="Vanillyl_alc_oxidase_C-sub2"/>
</dbReference>
<dbReference type="Pfam" id="PF01565">
    <property type="entry name" value="FAD_binding_4"/>
    <property type="match status" value="1"/>
</dbReference>
<dbReference type="GO" id="GO:0016491">
    <property type="term" value="F:oxidoreductase activity"/>
    <property type="evidence" value="ECO:0007669"/>
    <property type="project" value="UniProtKB-KW"/>
</dbReference>
<dbReference type="SUPFAM" id="SSF55103">
    <property type="entry name" value="FAD-linked oxidases, C-terminal domain"/>
    <property type="match status" value="1"/>
</dbReference>
<comment type="cofactor">
    <cofactor evidence="1">
        <name>FAD</name>
        <dbReference type="ChEBI" id="CHEBI:57692"/>
    </cofactor>
</comment>
<dbReference type="InterPro" id="IPR006094">
    <property type="entry name" value="Oxid_FAD_bind_N"/>
</dbReference>
<dbReference type="RefSeq" id="WP_211630633.1">
    <property type="nucleotide sequence ID" value="NZ_CP073100.1"/>
</dbReference>
<dbReference type="InterPro" id="IPR016166">
    <property type="entry name" value="FAD-bd_PCMH"/>
</dbReference>
<dbReference type="SUPFAM" id="SSF56176">
    <property type="entry name" value="FAD-binding/transporter-associated domain-like"/>
    <property type="match status" value="1"/>
</dbReference>
<evidence type="ECO:0000313" key="7">
    <source>
        <dbReference type="EMBL" id="QUE50493.1"/>
    </source>
</evidence>
<sequence length="553" mass="58713">MPLPPKRNGRFVRNSPPSPAESAIWEPLDGEPSAAPPPVRVRVAEAAPVEVSPAPEPIAAPLAEASAAGPVPPAVPVTPPPQGVLAAAPEPEPVSARQIAADLAARIGAGKVDLSQPVLDTHAGDKWYARHQPDVVVFAESTADVSAVMAYAHKHRIPVTTRGAGFGYVGGCVPVKGGIVLSTMRMNRILELAPADGVAVVQPGVITAELQRAVREIGWEYPPDPASLKDCSIGGNIATNAGGPRCLKYGVTRNYVLGLEVVLVNGRVMRTGGRLHKNKTGFDLCGLFTGSEGMLGIVTEATLRLIPRPPARAMVAAVFPDFAMAAAAVQTVLNSGHLPSALEITDAFTLAAARKRLGADVFPPGDAYLIVEIDGRHTAVASELAELHTLLMKNGATHLEIAPDEEDCERIWQLRREFSYSLRDTGLTKLNEDIVVPRSKLVELVNFARRLQDETGIPVACFGHAGDGNIHTNLMVKDYNDPLVREKADAALDVLFHWILANGGAITGEHGVGLAKKPWIKEALGDASFAIHRSLKRTLDPHGILNPGKFLDP</sequence>
<dbReference type="Gene3D" id="1.10.45.10">
    <property type="entry name" value="Vanillyl-alcohol Oxidase, Chain A, domain 4"/>
    <property type="match status" value="1"/>
</dbReference>
<keyword evidence="4" id="KW-0560">Oxidoreductase</keyword>
<evidence type="ECO:0000256" key="1">
    <source>
        <dbReference type="ARBA" id="ARBA00001974"/>
    </source>
</evidence>
<dbReference type="PANTHER" id="PTHR42934:SF2">
    <property type="entry name" value="GLYCOLATE OXIDASE SUBUNIT GLCD"/>
    <property type="match status" value="1"/>
</dbReference>
<dbReference type="FunFam" id="1.10.45.10:FF:000001">
    <property type="entry name" value="D-lactate dehydrogenase mitochondrial"/>
    <property type="match status" value="1"/>
</dbReference>
<dbReference type="GO" id="GO:0071949">
    <property type="term" value="F:FAD binding"/>
    <property type="evidence" value="ECO:0007669"/>
    <property type="project" value="InterPro"/>
</dbReference>
<dbReference type="Gene3D" id="3.30.465.10">
    <property type="match status" value="1"/>
</dbReference>
<evidence type="ECO:0000256" key="2">
    <source>
        <dbReference type="ARBA" id="ARBA00022630"/>
    </source>
</evidence>
<organism evidence="7 8">
    <name type="scientific">Luteolibacter ambystomatis</name>
    <dbReference type="NCBI Taxonomy" id="2824561"/>
    <lineage>
        <taxon>Bacteria</taxon>
        <taxon>Pseudomonadati</taxon>
        <taxon>Verrucomicrobiota</taxon>
        <taxon>Verrucomicrobiia</taxon>
        <taxon>Verrucomicrobiales</taxon>
        <taxon>Verrucomicrobiaceae</taxon>
        <taxon>Luteolibacter</taxon>
    </lineage>
</organism>
<dbReference type="Pfam" id="PF02913">
    <property type="entry name" value="FAD-oxidase_C"/>
    <property type="match status" value="1"/>
</dbReference>
<keyword evidence="3" id="KW-0274">FAD</keyword>
<protein>
    <submittedName>
        <fullName evidence="7">FAD-binding protein</fullName>
    </submittedName>
</protein>
<dbReference type="InterPro" id="IPR016169">
    <property type="entry name" value="FAD-bd_PCMH_sub2"/>
</dbReference>
<keyword evidence="8" id="KW-1185">Reference proteome</keyword>